<dbReference type="AlphaFoldDB" id="A0A6N8DIF9"/>
<protein>
    <submittedName>
        <fullName evidence="1">Phosphohistidine phosphatase</fullName>
    </submittedName>
</protein>
<dbReference type="PANTHER" id="PTHR38664">
    <property type="entry name" value="SLR0058 PROTEIN"/>
    <property type="match status" value="1"/>
</dbReference>
<comment type="caution">
    <text evidence="1">The sequence shown here is derived from an EMBL/GenBank/DDBJ whole genome shotgun (WGS) entry which is preliminary data.</text>
</comment>
<evidence type="ECO:0000313" key="2">
    <source>
        <dbReference type="Proteomes" id="UP000439113"/>
    </source>
</evidence>
<dbReference type="InterPro" id="IPR008769">
    <property type="entry name" value="PhaF_PhaI"/>
</dbReference>
<sequence>MVKKLTELAEGKGDTELSSLIKNSANQIWLAGLGAFAKAQEEGTKVFEALVKEGEAVQDRAKKTADDKIAEVRKQATGSWDKLEQVFEERVARALHSLNVPTRKDIEHLGRRVSELTHEVKTLSAELEQRKTPAKAPAAAK</sequence>
<gene>
    <name evidence="1" type="ORF">GJ654_03410</name>
</gene>
<accession>A0A6N8DIF9</accession>
<dbReference type="RefSeq" id="WP_155444697.1">
    <property type="nucleotide sequence ID" value="NZ_JAOQNR010000002.1"/>
</dbReference>
<dbReference type="Proteomes" id="UP000439113">
    <property type="component" value="Unassembled WGS sequence"/>
</dbReference>
<dbReference type="PANTHER" id="PTHR38664:SF1">
    <property type="entry name" value="SLR0058 PROTEIN"/>
    <property type="match status" value="1"/>
</dbReference>
<evidence type="ECO:0000313" key="1">
    <source>
        <dbReference type="EMBL" id="MTV30038.1"/>
    </source>
</evidence>
<dbReference type="Pfam" id="PF05597">
    <property type="entry name" value="Phasin"/>
    <property type="match status" value="1"/>
</dbReference>
<dbReference type="OrthoDB" id="5801582at2"/>
<dbReference type="EMBL" id="WNKS01000002">
    <property type="protein sequence ID" value="MTV30038.1"/>
    <property type="molecule type" value="Genomic_DNA"/>
</dbReference>
<reference evidence="1 2" key="1">
    <citation type="submission" date="2019-11" db="EMBL/GenBank/DDBJ databases">
        <title>Whole-genome sequence of a Rhodoblastus acidophilus DSM 142.</title>
        <authorList>
            <person name="Kyndt J.A."/>
            <person name="Meyer T.E."/>
        </authorList>
    </citation>
    <scope>NUCLEOTIDE SEQUENCE [LARGE SCALE GENOMIC DNA]</scope>
    <source>
        <strain evidence="1 2">DSM 142</strain>
    </source>
</reference>
<organism evidence="1 2">
    <name type="scientific">Rhodoblastus acidophilus</name>
    <name type="common">Rhodopseudomonas acidophila</name>
    <dbReference type="NCBI Taxonomy" id="1074"/>
    <lineage>
        <taxon>Bacteria</taxon>
        <taxon>Pseudomonadati</taxon>
        <taxon>Pseudomonadota</taxon>
        <taxon>Alphaproteobacteria</taxon>
        <taxon>Hyphomicrobiales</taxon>
        <taxon>Rhodoblastaceae</taxon>
        <taxon>Rhodoblastus</taxon>
    </lineage>
</organism>
<dbReference type="NCBIfam" id="TIGR01837">
    <property type="entry name" value="PHA_granule_1"/>
    <property type="match status" value="1"/>
</dbReference>
<name>A0A6N8DIF9_RHOAC</name>
<proteinExistence type="predicted"/>